<dbReference type="Pfam" id="PF00005">
    <property type="entry name" value="ABC_tran"/>
    <property type="match status" value="1"/>
</dbReference>
<reference evidence="7" key="1">
    <citation type="journal article" date="2019" name="Int. J. Syst. Evol. Microbiol.">
        <title>The Global Catalogue of Microorganisms (GCM) 10K type strain sequencing project: providing services to taxonomists for standard genome sequencing and annotation.</title>
        <authorList>
            <consortium name="The Broad Institute Genomics Platform"/>
            <consortium name="The Broad Institute Genome Sequencing Center for Infectious Disease"/>
            <person name="Wu L."/>
            <person name="Ma J."/>
        </authorList>
    </citation>
    <scope>NUCLEOTIDE SEQUENCE [LARGE SCALE GENOMIC DNA]</scope>
    <source>
        <strain evidence="7">JCM 15309</strain>
    </source>
</reference>
<dbReference type="PROSITE" id="PS00211">
    <property type="entry name" value="ABC_TRANSPORTER_1"/>
    <property type="match status" value="1"/>
</dbReference>
<keyword evidence="3" id="KW-0547">Nucleotide-binding</keyword>
<dbReference type="PROSITE" id="PS50893">
    <property type="entry name" value="ABC_TRANSPORTER_2"/>
    <property type="match status" value="1"/>
</dbReference>
<dbReference type="SUPFAM" id="SSF52540">
    <property type="entry name" value="P-loop containing nucleoside triphosphate hydrolases"/>
    <property type="match status" value="1"/>
</dbReference>
<evidence type="ECO:0000313" key="7">
    <source>
        <dbReference type="Proteomes" id="UP001500571"/>
    </source>
</evidence>
<organism evidence="6 7">
    <name type="scientific">Nocardioides panacihumi</name>
    <dbReference type="NCBI Taxonomy" id="400774"/>
    <lineage>
        <taxon>Bacteria</taxon>
        <taxon>Bacillati</taxon>
        <taxon>Actinomycetota</taxon>
        <taxon>Actinomycetes</taxon>
        <taxon>Propionibacteriales</taxon>
        <taxon>Nocardioidaceae</taxon>
        <taxon>Nocardioides</taxon>
    </lineage>
</organism>
<evidence type="ECO:0000256" key="1">
    <source>
        <dbReference type="ARBA" id="ARBA00005417"/>
    </source>
</evidence>
<accession>A0ABP5D6I8</accession>
<dbReference type="InterPro" id="IPR027417">
    <property type="entry name" value="P-loop_NTPase"/>
</dbReference>
<sequence length="329" mass="35479">MSRLQTKLVEHLHDAQREPAVADPRGILPAADLAAIRTEGLTKEFGKRVALDHVDLRVPQGVVFGYLGPNGAGKSTTIRSVVGLIRATSGLVEVLGHDVARDRDAAQRLIGYLPGDFVAYPDLTAAEYLHHLTCLRGGAGASAIPVLAERLDLPLDRRFGSLSHGNRQKVGIVQAFMHEPPLLVLDEPSTGLDPLGQREFLAMVREARDQGRTVFLSSHVLSEVEAVADVVGVLRGGRLMFTDSLSNLQRQALRRIDLVFGNAPPVEALRRARGVHEVVVTASTAHVRVEGSTAELLRAAAPYGVENVRTHEADLGDLFLGWYGEGGES</sequence>
<evidence type="ECO:0000256" key="3">
    <source>
        <dbReference type="ARBA" id="ARBA00022741"/>
    </source>
</evidence>
<comment type="similarity">
    <text evidence="1">Belongs to the ABC transporter superfamily.</text>
</comment>
<dbReference type="GO" id="GO:0005524">
    <property type="term" value="F:ATP binding"/>
    <property type="evidence" value="ECO:0007669"/>
    <property type="project" value="UniProtKB-KW"/>
</dbReference>
<dbReference type="PANTHER" id="PTHR43335">
    <property type="entry name" value="ABC TRANSPORTER, ATP-BINDING PROTEIN"/>
    <property type="match status" value="1"/>
</dbReference>
<comment type="caution">
    <text evidence="6">The sequence shown here is derived from an EMBL/GenBank/DDBJ whole genome shotgun (WGS) entry which is preliminary data.</text>
</comment>
<dbReference type="InterPro" id="IPR003439">
    <property type="entry name" value="ABC_transporter-like_ATP-bd"/>
</dbReference>
<proteinExistence type="inferred from homology"/>
<dbReference type="PANTHER" id="PTHR43335:SF4">
    <property type="entry name" value="ABC TRANSPORTER, ATP-BINDING PROTEIN"/>
    <property type="match status" value="1"/>
</dbReference>
<dbReference type="CDD" id="cd03230">
    <property type="entry name" value="ABC_DR_subfamily_A"/>
    <property type="match status" value="1"/>
</dbReference>
<gene>
    <name evidence="6" type="ORF">GCM10009798_40240</name>
</gene>
<dbReference type="Proteomes" id="UP001500571">
    <property type="component" value="Unassembled WGS sequence"/>
</dbReference>
<dbReference type="SMART" id="SM00382">
    <property type="entry name" value="AAA"/>
    <property type="match status" value="1"/>
</dbReference>
<evidence type="ECO:0000256" key="2">
    <source>
        <dbReference type="ARBA" id="ARBA00022448"/>
    </source>
</evidence>
<dbReference type="Gene3D" id="3.40.50.300">
    <property type="entry name" value="P-loop containing nucleotide triphosphate hydrolases"/>
    <property type="match status" value="1"/>
</dbReference>
<evidence type="ECO:0000259" key="5">
    <source>
        <dbReference type="PROSITE" id="PS50893"/>
    </source>
</evidence>
<name>A0ABP5D6I8_9ACTN</name>
<evidence type="ECO:0000256" key="4">
    <source>
        <dbReference type="ARBA" id="ARBA00022840"/>
    </source>
</evidence>
<feature type="domain" description="ABC transporter" evidence="5">
    <location>
        <begin position="36"/>
        <end position="261"/>
    </location>
</feature>
<protein>
    <submittedName>
        <fullName evidence="6">ABC transporter ATP-binding protein</fullName>
    </submittedName>
</protein>
<dbReference type="RefSeq" id="WP_344048005.1">
    <property type="nucleotide sequence ID" value="NZ_BAAAPB010000005.1"/>
</dbReference>
<dbReference type="EMBL" id="BAAAPB010000005">
    <property type="protein sequence ID" value="GAA1974947.1"/>
    <property type="molecule type" value="Genomic_DNA"/>
</dbReference>
<dbReference type="InterPro" id="IPR003593">
    <property type="entry name" value="AAA+_ATPase"/>
</dbReference>
<keyword evidence="4 6" id="KW-0067">ATP-binding</keyword>
<keyword evidence="7" id="KW-1185">Reference proteome</keyword>
<dbReference type="InterPro" id="IPR017871">
    <property type="entry name" value="ABC_transporter-like_CS"/>
</dbReference>
<evidence type="ECO:0000313" key="6">
    <source>
        <dbReference type="EMBL" id="GAA1974947.1"/>
    </source>
</evidence>
<keyword evidence="2" id="KW-0813">Transport</keyword>